<organism evidence="1 2">
    <name type="scientific">Thermothielavioides terrestris</name>
    <dbReference type="NCBI Taxonomy" id="2587410"/>
    <lineage>
        <taxon>Eukaryota</taxon>
        <taxon>Fungi</taxon>
        <taxon>Dikarya</taxon>
        <taxon>Ascomycota</taxon>
        <taxon>Pezizomycotina</taxon>
        <taxon>Sordariomycetes</taxon>
        <taxon>Sordariomycetidae</taxon>
        <taxon>Sordariales</taxon>
        <taxon>Chaetomiaceae</taxon>
        <taxon>Thermothielavioides</taxon>
    </lineage>
</organism>
<sequence>MAGSLNWAVFVSFDDGVKWVLRSPRRSFLSDEYASRILLSEVATLRYIKAHSQVPVPEVFAYRI</sequence>
<reference evidence="1 2" key="1">
    <citation type="submission" date="2018-04" db="EMBL/GenBank/DDBJ databases">
        <authorList>
            <person name="Huttner S."/>
            <person name="Dainat J."/>
        </authorList>
    </citation>
    <scope>NUCLEOTIDE SEQUENCE [LARGE SCALE GENOMIC DNA]</scope>
</reference>
<gene>
    <name evidence="1" type="ORF">TT172_LOCUS54</name>
</gene>
<accession>A0A446B555</accession>
<protein>
    <submittedName>
        <fullName evidence="1">4fa4423a-f1fc-4c7a-987b-ea229acf9cb7</fullName>
    </submittedName>
</protein>
<evidence type="ECO:0000313" key="2">
    <source>
        <dbReference type="Proteomes" id="UP000289323"/>
    </source>
</evidence>
<evidence type="ECO:0000313" key="1">
    <source>
        <dbReference type="EMBL" id="SPQ17635.1"/>
    </source>
</evidence>
<dbReference type="EMBL" id="OUUZ01000001">
    <property type="protein sequence ID" value="SPQ17635.1"/>
    <property type="molecule type" value="Genomic_DNA"/>
</dbReference>
<dbReference type="AlphaFoldDB" id="A0A446B555"/>
<proteinExistence type="predicted"/>
<name>A0A446B555_9PEZI</name>
<dbReference type="SUPFAM" id="SSF56112">
    <property type="entry name" value="Protein kinase-like (PK-like)"/>
    <property type="match status" value="1"/>
</dbReference>
<dbReference type="InterPro" id="IPR011009">
    <property type="entry name" value="Kinase-like_dom_sf"/>
</dbReference>
<dbReference type="Proteomes" id="UP000289323">
    <property type="component" value="Unassembled WGS sequence"/>
</dbReference>